<proteinExistence type="predicted"/>
<dbReference type="Proteomes" id="UP000249390">
    <property type="component" value="Unassembled WGS sequence"/>
</dbReference>
<protein>
    <submittedName>
        <fullName evidence="2">Uncharacterized protein</fullName>
    </submittedName>
</protein>
<dbReference type="PANTHER" id="PTHR34211:SF3">
    <property type="entry name" value="CALCINEURIN-LIKE METALLO-PHOSPHOESTERASE SUPERFAMILY PROTEIN"/>
    <property type="match status" value="1"/>
</dbReference>
<dbReference type="EMBL" id="NQVE01000165">
    <property type="protein sequence ID" value="RAL42589.1"/>
    <property type="molecule type" value="Genomic_DNA"/>
</dbReference>
<comment type="caution">
    <text evidence="2">The sequence shown here is derived from an EMBL/GenBank/DDBJ whole genome shotgun (WGS) entry which is preliminary data.</text>
</comment>
<evidence type="ECO:0000256" key="1">
    <source>
        <dbReference type="SAM" id="Phobius"/>
    </source>
</evidence>
<feature type="transmembrane region" description="Helical" evidence="1">
    <location>
        <begin position="126"/>
        <end position="145"/>
    </location>
</feature>
<keyword evidence="1" id="KW-0472">Membrane</keyword>
<evidence type="ECO:0000313" key="2">
    <source>
        <dbReference type="EMBL" id="RAL42589.1"/>
    </source>
</evidence>
<organism evidence="2 3">
    <name type="scientific">Cuscuta australis</name>
    <dbReference type="NCBI Taxonomy" id="267555"/>
    <lineage>
        <taxon>Eukaryota</taxon>
        <taxon>Viridiplantae</taxon>
        <taxon>Streptophyta</taxon>
        <taxon>Embryophyta</taxon>
        <taxon>Tracheophyta</taxon>
        <taxon>Spermatophyta</taxon>
        <taxon>Magnoliopsida</taxon>
        <taxon>eudicotyledons</taxon>
        <taxon>Gunneridae</taxon>
        <taxon>Pentapetalae</taxon>
        <taxon>asterids</taxon>
        <taxon>lamiids</taxon>
        <taxon>Solanales</taxon>
        <taxon>Convolvulaceae</taxon>
        <taxon>Cuscuteae</taxon>
        <taxon>Cuscuta</taxon>
        <taxon>Cuscuta subgen. Grammica</taxon>
        <taxon>Cuscuta sect. Cleistogrammica</taxon>
    </lineage>
</organism>
<reference evidence="2 3" key="1">
    <citation type="submission" date="2018-06" db="EMBL/GenBank/DDBJ databases">
        <title>The Genome of Cuscuta australis (Dodder) Provides Insight into the Evolution of Plant Parasitism.</title>
        <authorList>
            <person name="Liu H."/>
        </authorList>
    </citation>
    <scope>NUCLEOTIDE SEQUENCE [LARGE SCALE GENOMIC DNA]</scope>
    <source>
        <strain evidence="3">cv. Yunnan</strain>
        <tissue evidence="2">Vines</tissue>
    </source>
</reference>
<accession>A0A328DEF9</accession>
<sequence length="245" mass="27417">MSSSSGRVTTINDDRSWQAWAVTGLLGQRYRTMRDAVYPLRLGVSLYRNYSAGQCSRNTVAHGVMLITCKETKEGKILEIHVVKRDSLVHKTSCQSYVSSASAMSLLVATVCFVPSKLSRKKRVIIGILHVSAHLAAALILTILLELGVETCIRHNLLGTSGYHTLYEWYRSDESEHFPDATSLKERLERWTFGLYPACIKYLMSAFDVLEVMAGTRNNICKNGMESLSHGIAAIYYAFVRERGV</sequence>
<dbReference type="AlphaFoldDB" id="A0A328DEF9"/>
<name>A0A328DEF9_9ASTE</name>
<keyword evidence="1" id="KW-0812">Transmembrane</keyword>
<dbReference type="PANTHER" id="PTHR34211">
    <property type="entry name" value="CALCINEURIN-LIKE METALLO-PHOSPHOESTERASE SUPERFAMILY PROTEIN"/>
    <property type="match status" value="1"/>
</dbReference>
<keyword evidence="1" id="KW-1133">Transmembrane helix</keyword>
<evidence type="ECO:0000313" key="3">
    <source>
        <dbReference type="Proteomes" id="UP000249390"/>
    </source>
</evidence>
<keyword evidence="3" id="KW-1185">Reference proteome</keyword>
<gene>
    <name evidence="2" type="ORF">DM860_017134</name>
</gene>